<keyword evidence="3" id="KW-1185">Reference proteome</keyword>
<gene>
    <name evidence="2" type="ORF">SAMN05660284_00480</name>
</gene>
<evidence type="ECO:0000259" key="1">
    <source>
        <dbReference type="SMART" id="SM01321"/>
    </source>
</evidence>
<dbReference type="InterPro" id="IPR002686">
    <property type="entry name" value="Transposase_17"/>
</dbReference>
<reference evidence="3" key="1">
    <citation type="submission" date="2016-10" db="EMBL/GenBank/DDBJ databases">
        <authorList>
            <person name="Varghese N."/>
            <person name="Submissions S."/>
        </authorList>
    </citation>
    <scope>NUCLEOTIDE SEQUENCE [LARGE SCALE GENOMIC DNA]</scope>
    <source>
        <strain evidence="3">DSM 6150</strain>
    </source>
</reference>
<accession>A0A1I4W6X9</accession>
<dbReference type="GO" id="GO:0004803">
    <property type="term" value="F:transposase activity"/>
    <property type="evidence" value="ECO:0007669"/>
    <property type="project" value="InterPro"/>
</dbReference>
<evidence type="ECO:0000313" key="2">
    <source>
        <dbReference type="EMBL" id="SFN09215.1"/>
    </source>
</evidence>
<dbReference type="OrthoDB" id="9814067at2"/>
<dbReference type="Proteomes" id="UP000242869">
    <property type="component" value="Unassembled WGS sequence"/>
</dbReference>
<dbReference type="AlphaFoldDB" id="A0A1I4W6X9"/>
<evidence type="ECO:0000313" key="3">
    <source>
        <dbReference type="Proteomes" id="UP000242869"/>
    </source>
</evidence>
<name>A0A1I4W6X9_9NEIS</name>
<dbReference type="STRING" id="83765.SAMN05660284_00480"/>
<protein>
    <submittedName>
        <fullName evidence="2">Putative transposase</fullName>
    </submittedName>
</protein>
<dbReference type="InterPro" id="IPR036515">
    <property type="entry name" value="Transposase_17_sf"/>
</dbReference>
<dbReference type="Gene3D" id="3.30.70.1290">
    <property type="entry name" value="Transposase IS200-like"/>
    <property type="match status" value="1"/>
</dbReference>
<organism evidence="2 3">
    <name type="scientific">Formivibrio citricus</name>
    <dbReference type="NCBI Taxonomy" id="83765"/>
    <lineage>
        <taxon>Bacteria</taxon>
        <taxon>Pseudomonadati</taxon>
        <taxon>Pseudomonadota</taxon>
        <taxon>Betaproteobacteria</taxon>
        <taxon>Neisseriales</taxon>
        <taxon>Chitinibacteraceae</taxon>
        <taxon>Formivibrio</taxon>
    </lineage>
</organism>
<dbReference type="Pfam" id="PF01797">
    <property type="entry name" value="Y1_Tnp"/>
    <property type="match status" value="1"/>
</dbReference>
<dbReference type="GO" id="GO:0003677">
    <property type="term" value="F:DNA binding"/>
    <property type="evidence" value="ECO:0007669"/>
    <property type="project" value="InterPro"/>
</dbReference>
<dbReference type="SMART" id="SM01321">
    <property type="entry name" value="Y1_Tnp"/>
    <property type="match status" value="1"/>
</dbReference>
<sequence>MARLPRFVLPGHPQHVMVRGNNREPIFSAEEDYRFYLGKLQDAAKLHQCDIHAYVLMTNHVHLLVTAHMEDGISKMIQRVGRYYVQYFNYLYQRTGTLWEGRYKASLIDGDAYALTCYRYIEMNPVRAGMVDHPADYPWSSYRGNALGVSDPLLVPHTLYQSLGQSAEDRKTAYRALFNVLLDQKTLDEVRSSINKAWVLGDSRFKEKVAALLDRRVEPLQRGGDRKSEKFKINRV</sequence>
<dbReference type="RefSeq" id="WP_091190893.1">
    <property type="nucleotide sequence ID" value="NZ_FOVE01000003.1"/>
</dbReference>
<dbReference type="EMBL" id="FOVE01000003">
    <property type="protein sequence ID" value="SFN09215.1"/>
    <property type="molecule type" value="Genomic_DNA"/>
</dbReference>
<dbReference type="GO" id="GO:0006313">
    <property type="term" value="P:DNA transposition"/>
    <property type="evidence" value="ECO:0007669"/>
    <property type="project" value="InterPro"/>
</dbReference>
<dbReference type="PANTHER" id="PTHR34322:SF2">
    <property type="entry name" value="TRANSPOSASE IS200-LIKE DOMAIN-CONTAINING PROTEIN"/>
    <property type="match status" value="1"/>
</dbReference>
<proteinExistence type="predicted"/>
<dbReference type="NCBIfam" id="NF047646">
    <property type="entry name" value="REP_Tyr_transpos"/>
    <property type="match status" value="1"/>
</dbReference>
<dbReference type="SUPFAM" id="SSF143422">
    <property type="entry name" value="Transposase IS200-like"/>
    <property type="match status" value="1"/>
</dbReference>
<dbReference type="PANTHER" id="PTHR34322">
    <property type="entry name" value="TRANSPOSASE, Y1_TNP DOMAIN-CONTAINING"/>
    <property type="match status" value="1"/>
</dbReference>
<feature type="domain" description="Transposase IS200-like" evidence="1">
    <location>
        <begin position="9"/>
        <end position="124"/>
    </location>
</feature>